<dbReference type="InterPro" id="IPR035919">
    <property type="entry name" value="EAL_sf"/>
</dbReference>
<organism evidence="3 4">
    <name type="scientific">Pseudogemmobacter humi</name>
    <dbReference type="NCBI Taxonomy" id="2483812"/>
    <lineage>
        <taxon>Bacteria</taxon>
        <taxon>Pseudomonadati</taxon>
        <taxon>Pseudomonadota</taxon>
        <taxon>Alphaproteobacteria</taxon>
        <taxon>Rhodobacterales</taxon>
        <taxon>Paracoccaceae</taxon>
        <taxon>Pseudogemmobacter</taxon>
    </lineage>
</organism>
<dbReference type="InterPro" id="IPR001633">
    <property type="entry name" value="EAL_dom"/>
</dbReference>
<keyword evidence="4" id="KW-1185">Reference proteome</keyword>
<dbReference type="InterPro" id="IPR050706">
    <property type="entry name" value="Cyclic-di-GMP_PDE-like"/>
</dbReference>
<dbReference type="SUPFAM" id="SSF141868">
    <property type="entry name" value="EAL domain-like"/>
    <property type="match status" value="1"/>
</dbReference>
<dbReference type="PANTHER" id="PTHR33121">
    <property type="entry name" value="CYCLIC DI-GMP PHOSPHODIESTERASE PDEF"/>
    <property type="match status" value="1"/>
</dbReference>
<dbReference type="PANTHER" id="PTHR33121:SF79">
    <property type="entry name" value="CYCLIC DI-GMP PHOSPHODIESTERASE PDED-RELATED"/>
    <property type="match status" value="1"/>
</dbReference>
<feature type="region of interest" description="Disordered" evidence="1">
    <location>
        <begin position="1"/>
        <end position="25"/>
    </location>
</feature>
<evidence type="ECO:0000256" key="1">
    <source>
        <dbReference type="SAM" id="MobiDB-lite"/>
    </source>
</evidence>
<proteinExistence type="predicted"/>
<name>A0A3P5WX48_9RHOB</name>
<dbReference type="GO" id="GO:0071111">
    <property type="term" value="F:cyclic-guanylate-specific phosphodiesterase activity"/>
    <property type="evidence" value="ECO:0007669"/>
    <property type="project" value="UniProtKB-EC"/>
</dbReference>
<dbReference type="EMBL" id="UXAW01000048">
    <property type="protein sequence ID" value="VDC23690.1"/>
    <property type="molecule type" value="Genomic_DNA"/>
</dbReference>
<dbReference type="PROSITE" id="PS50883">
    <property type="entry name" value="EAL"/>
    <property type="match status" value="1"/>
</dbReference>
<dbReference type="Gene3D" id="3.20.20.450">
    <property type="entry name" value="EAL domain"/>
    <property type="match status" value="1"/>
</dbReference>
<dbReference type="RefSeq" id="WP_124085550.1">
    <property type="nucleotide sequence ID" value="NZ_UXAW01000048.1"/>
</dbReference>
<dbReference type="AlphaFoldDB" id="A0A3P5WX48"/>
<dbReference type="SMART" id="SM00052">
    <property type="entry name" value="EAL"/>
    <property type="match status" value="1"/>
</dbReference>
<feature type="domain" description="EAL" evidence="2">
    <location>
        <begin position="37"/>
        <end position="287"/>
    </location>
</feature>
<dbReference type="CDD" id="cd01948">
    <property type="entry name" value="EAL"/>
    <property type="match status" value="1"/>
</dbReference>
<dbReference type="EC" id="3.1.4.52" evidence="3"/>
<sequence>MNFRHGAFPEPAQPETDPGVASPDEASPFAVAASRSEGAVLRMVREALDLRRMRLAFQPAVYAADPSIIGFYEGYMRLLDPKGLTIPAREFMTIAETRELGREIDVAALRLGLAALRRNPGIRIAVNMSARSVGYRPWAQLLRRTLKEEPLIGRGLILEINEASAMQMPDVLIPFMEEFRSSGIAFTLDDFGDGPTSLGLLGAFGFDIAKLDGRFIRGCEHDNPNQRIVRAAVALAREFGMFLVAEAVETAAEAGWLRDQGVGCLQGYLFGRPELEPDFSQFRRNRSV</sequence>
<keyword evidence="3" id="KW-0378">Hydrolase</keyword>
<evidence type="ECO:0000313" key="3">
    <source>
        <dbReference type="EMBL" id="VDC23690.1"/>
    </source>
</evidence>
<dbReference type="OrthoDB" id="23692at2"/>
<evidence type="ECO:0000313" key="4">
    <source>
        <dbReference type="Proteomes" id="UP000277498"/>
    </source>
</evidence>
<gene>
    <name evidence="3" type="primary">gmr</name>
    <name evidence="3" type="ORF">XINFAN_01142</name>
</gene>
<dbReference type="Pfam" id="PF00563">
    <property type="entry name" value="EAL"/>
    <property type="match status" value="1"/>
</dbReference>
<dbReference type="Proteomes" id="UP000277498">
    <property type="component" value="Unassembled WGS sequence"/>
</dbReference>
<protein>
    <submittedName>
        <fullName evidence="3">Cyclic di-GMP phosphodiesterase Gmr</fullName>
        <ecNumber evidence="3">3.1.4.52</ecNumber>
    </submittedName>
</protein>
<reference evidence="3 4" key="1">
    <citation type="submission" date="2018-11" db="EMBL/GenBank/DDBJ databases">
        <authorList>
            <person name="Criscuolo A."/>
        </authorList>
    </citation>
    <scope>NUCLEOTIDE SEQUENCE [LARGE SCALE GENOMIC DNA]</scope>
    <source>
        <strain evidence="3">ACIP111625</strain>
    </source>
</reference>
<evidence type="ECO:0000259" key="2">
    <source>
        <dbReference type="PROSITE" id="PS50883"/>
    </source>
</evidence>
<accession>A0A3P5WX48</accession>